<organism evidence="5 6">
    <name type="scientific">Aureispira anguillae</name>
    <dbReference type="NCBI Taxonomy" id="2864201"/>
    <lineage>
        <taxon>Bacteria</taxon>
        <taxon>Pseudomonadati</taxon>
        <taxon>Bacteroidota</taxon>
        <taxon>Saprospiria</taxon>
        <taxon>Saprospirales</taxon>
        <taxon>Saprospiraceae</taxon>
        <taxon>Aureispira</taxon>
    </lineage>
</organism>
<dbReference type="GO" id="GO:0015930">
    <property type="term" value="F:glutamate synthase activity"/>
    <property type="evidence" value="ECO:0007669"/>
    <property type="project" value="InterPro"/>
</dbReference>
<evidence type="ECO:0000313" key="6">
    <source>
        <dbReference type="Proteomes" id="UP001060919"/>
    </source>
</evidence>
<dbReference type="PANTHER" id="PTHR43819:SF1">
    <property type="entry name" value="ARCHAEAL-TYPE GLUTAMATE SYNTHASE [NADPH]"/>
    <property type="match status" value="1"/>
</dbReference>
<sequence>MELKTNSLMTIPNMRLKFYIGSILIIGLLVALAKFYSLYVLWAFVFVGPIILMGIYDVLQNKHAIRKNYPLLGRLRYTLETFRPAIQQYFVEDDLNGKPFSRRKRSLVYQRAKQENETVPFGTQIDIYDEGYEWMVHSAYPLDASKMDRSPRVRVGGKDCKQPYELSLYNISAMSYGSLSANAVTAMNKGAKKGKFAHNTGEGGVSPYHQQGGDLIWQLGTGYFGARAADGNFDPQKYKKTVAQECIKMIELKLSQGAKPGKGGILPAIKNTVEIAGIRGVKPHEPVLSPSYHKAFNSPEGLMHFVQELRDLSGGKPVGFKLCIGSEKEFYDMCKAMIKTNICPDFITIDGGEGGTGAAPVEFSDSLGMPMKDGLSFAVDTLRGFNLKKDIVVIAAGRITSAFDLVKALALGADACYSARAMMMAVGCIQALECHTNQCPTGVATQDKKLMKGLDVEDKSDRVYHFHKKTLYAFVDMMAAAGIDHPSKIKRKHIFERTTIGMVRRYDQLYPNIPIGCCLNTDEIPEVFKKEMLMLLEDAE</sequence>
<evidence type="ECO:0000256" key="3">
    <source>
        <dbReference type="SAM" id="Phobius"/>
    </source>
</evidence>
<evidence type="ECO:0000256" key="1">
    <source>
        <dbReference type="ARBA" id="ARBA00009716"/>
    </source>
</evidence>
<dbReference type="EMBL" id="AP026867">
    <property type="protein sequence ID" value="BDS11005.1"/>
    <property type="molecule type" value="Genomic_DNA"/>
</dbReference>
<dbReference type="AlphaFoldDB" id="A0A916DS51"/>
<dbReference type="InterPro" id="IPR002932">
    <property type="entry name" value="Glu_synthdom"/>
</dbReference>
<dbReference type="SUPFAM" id="SSF51395">
    <property type="entry name" value="FMN-linked oxidoreductases"/>
    <property type="match status" value="1"/>
</dbReference>
<keyword evidence="3" id="KW-0472">Membrane</keyword>
<dbReference type="InterPro" id="IPR024188">
    <property type="entry name" value="GltB"/>
</dbReference>
<dbReference type="GO" id="GO:0006537">
    <property type="term" value="P:glutamate biosynthetic process"/>
    <property type="evidence" value="ECO:0007669"/>
    <property type="project" value="InterPro"/>
</dbReference>
<dbReference type="Pfam" id="PF01645">
    <property type="entry name" value="Glu_synthase"/>
    <property type="match status" value="1"/>
</dbReference>
<comment type="similarity">
    <text evidence="1 2">Belongs to the glutamate synthase family.</text>
</comment>
<dbReference type="PIRSF" id="PIRSF006429">
    <property type="entry name" value="GOGAT_lg_2"/>
    <property type="match status" value="1"/>
</dbReference>
<accession>A0A916DS51</accession>
<dbReference type="KEGG" id="aup:AsAng_0017150"/>
<dbReference type="Proteomes" id="UP001060919">
    <property type="component" value="Chromosome"/>
</dbReference>
<feature type="transmembrane region" description="Helical" evidence="3">
    <location>
        <begin position="16"/>
        <end position="33"/>
    </location>
</feature>
<keyword evidence="3" id="KW-1133">Transmembrane helix</keyword>
<protein>
    <submittedName>
        <fullName evidence="5">FMN-binding glutamate synthase family protein</fullName>
    </submittedName>
</protein>
<reference evidence="5" key="1">
    <citation type="submission" date="2022-09" db="EMBL/GenBank/DDBJ databases">
        <title>Aureispira anguillicida sp. nov., isolated from Leptocephalus of Japanese eel Anguilla japonica.</title>
        <authorList>
            <person name="Yuasa K."/>
            <person name="Mekata T."/>
            <person name="Ikunari K."/>
        </authorList>
    </citation>
    <scope>NUCLEOTIDE SEQUENCE</scope>
    <source>
        <strain evidence="5">EL160426</strain>
    </source>
</reference>
<gene>
    <name evidence="5" type="ORF">AsAng_0017150</name>
</gene>
<dbReference type="CDD" id="cd02808">
    <property type="entry name" value="GltS_FMN"/>
    <property type="match status" value="1"/>
</dbReference>
<evidence type="ECO:0000313" key="5">
    <source>
        <dbReference type="EMBL" id="BDS11005.1"/>
    </source>
</evidence>
<dbReference type="PIRSF" id="PIRSF500060">
    <property type="entry name" value="UCP500060"/>
    <property type="match status" value="1"/>
</dbReference>
<keyword evidence="6" id="KW-1185">Reference proteome</keyword>
<dbReference type="InterPro" id="IPR027283">
    <property type="entry name" value="YerD"/>
</dbReference>
<keyword evidence="3" id="KW-0812">Transmembrane</keyword>
<feature type="domain" description="Glutamate synthase" evidence="4">
    <location>
        <begin position="168"/>
        <end position="483"/>
    </location>
</feature>
<dbReference type="InterPro" id="IPR013785">
    <property type="entry name" value="Aldolase_TIM"/>
</dbReference>
<proteinExistence type="inferred from homology"/>
<evidence type="ECO:0000259" key="4">
    <source>
        <dbReference type="Pfam" id="PF01645"/>
    </source>
</evidence>
<dbReference type="Gene3D" id="3.20.20.70">
    <property type="entry name" value="Aldolase class I"/>
    <property type="match status" value="1"/>
</dbReference>
<dbReference type="PANTHER" id="PTHR43819">
    <property type="entry name" value="ARCHAEAL-TYPE GLUTAMATE SYNTHASE [NADPH]"/>
    <property type="match status" value="1"/>
</dbReference>
<evidence type="ECO:0000256" key="2">
    <source>
        <dbReference type="PIRNR" id="PIRNR006429"/>
    </source>
</evidence>
<name>A0A916DS51_9BACT</name>